<dbReference type="InterPro" id="IPR031325">
    <property type="entry name" value="RHS_repeat"/>
</dbReference>
<evidence type="ECO:0000256" key="2">
    <source>
        <dbReference type="SAM" id="MobiDB-lite"/>
    </source>
</evidence>
<dbReference type="Proteomes" id="UP001602287">
    <property type="component" value="Unassembled WGS sequence"/>
</dbReference>
<evidence type="ECO:0000256" key="3">
    <source>
        <dbReference type="SAM" id="SignalP"/>
    </source>
</evidence>
<feature type="signal peptide" evidence="3">
    <location>
        <begin position="1"/>
        <end position="19"/>
    </location>
</feature>
<dbReference type="InterPro" id="IPR022385">
    <property type="entry name" value="Rhs_assc_core"/>
</dbReference>
<evidence type="ECO:0000256" key="1">
    <source>
        <dbReference type="ARBA" id="ARBA00022737"/>
    </source>
</evidence>
<evidence type="ECO:0000313" key="6">
    <source>
        <dbReference type="Proteomes" id="UP001602287"/>
    </source>
</evidence>
<dbReference type="PANTHER" id="PTHR32305:SF17">
    <property type="entry name" value="TRNA NUCLEASE WAPA"/>
    <property type="match status" value="1"/>
</dbReference>
<protein>
    <submittedName>
        <fullName evidence="5">RHS repeat-associated core domain-containing protein</fullName>
    </submittedName>
</protein>
<keyword evidence="6" id="KW-1185">Reference proteome</keyword>
<dbReference type="InterPro" id="IPR050708">
    <property type="entry name" value="T6SS_VgrG/RHS"/>
</dbReference>
<feature type="compositionally biased region" description="Low complexity" evidence="2">
    <location>
        <begin position="47"/>
        <end position="60"/>
    </location>
</feature>
<dbReference type="Pfam" id="PF25023">
    <property type="entry name" value="TEN_YD-shell"/>
    <property type="match status" value="1"/>
</dbReference>
<dbReference type="RefSeq" id="WP_387221499.1">
    <property type="nucleotide sequence ID" value="NZ_JBIAZM010000007.1"/>
</dbReference>
<organism evidence="5 6">
    <name type="scientific">Micromonospora parva</name>
    <dbReference type="NCBI Taxonomy" id="1464048"/>
    <lineage>
        <taxon>Bacteria</taxon>
        <taxon>Bacillati</taxon>
        <taxon>Actinomycetota</taxon>
        <taxon>Actinomycetes</taxon>
        <taxon>Micromonosporales</taxon>
        <taxon>Micromonosporaceae</taxon>
        <taxon>Micromonospora</taxon>
    </lineage>
</organism>
<dbReference type="PANTHER" id="PTHR32305">
    <property type="match status" value="1"/>
</dbReference>
<dbReference type="InterPro" id="IPR056823">
    <property type="entry name" value="TEN-like_YD-shell"/>
</dbReference>
<gene>
    <name evidence="5" type="ORF">ACFY3B_19585</name>
</gene>
<reference evidence="5 6" key="1">
    <citation type="submission" date="2024-10" db="EMBL/GenBank/DDBJ databases">
        <title>The Natural Products Discovery Center: Release of the First 8490 Sequenced Strains for Exploring Actinobacteria Biosynthetic Diversity.</title>
        <authorList>
            <person name="Kalkreuter E."/>
            <person name="Kautsar S.A."/>
            <person name="Yang D."/>
            <person name="Bader C.D."/>
            <person name="Teijaro C.N."/>
            <person name="Fluegel L."/>
            <person name="Davis C.M."/>
            <person name="Simpson J.R."/>
            <person name="Lauterbach L."/>
            <person name="Steele A.D."/>
            <person name="Gui C."/>
            <person name="Meng S."/>
            <person name="Li G."/>
            <person name="Viehrig K."/>
            <person name="Ye F."/>
            <person name="Su P."/>
            <person name="Kiefer A.F."/>
            <person name="Nichols A."/>
            <person name="Cepeda A.J."/>
            <person name="Yan W."/>
            <person name="Fan B."/>
            <person name="Jiang Y."/>
            <person name="Adhikari A."/>
            <person name="Zheng C.-J."/>
            <person name="Schuster L."/>
            <person name="Cowan T.M."/>
            <person name="Smanski M.J."/>
            <person name="Chevrette M.G."/>
            <person name="De Carvalho L.P.S."/>
            <person name="Shen B."/>
        </authorList>
    </citation>
    <scope>NUCLEOTIDE SEQUENCE [LARGE SCALE GENOMIC DNA]</scope>
    <source>
        <strain evidence="5 6">NPDC000140</strain>
    </source>
</reference>
<proteinExistence type="predicted"/>
<feature type="chain" id="PRO_5045144539" evidence="3">
    <location>
        <begin position="20"/>
        <end position="2136"/>
    </location>
</feature>
<dbReference type="NCBIfam" id="TIGR03696">
    <property type="entry name" value="Rhs_assc_core"/>
    <property type="match status" value="1"/>
</dbReference>
<feature type="domain" description="Teneurin-like YD-shell" evidence="4">
    <location>
        <begin position="1635"/>
        <end position="1832"/>
    </location>
</feature>
<keyword evidence="3" id="KW-0732">Signal</keyword>
<evidence type="ECO:0000259" key="4">
    <source>
        <dbReference type="Pfam" id="PF25023"/>
    </source>
</evidence>
<evidence type="ECO:0000313" key="5">
    <source>
        <dbReference type="EMBL" id="MFF5201802.1"/>
    </source>
</evidence>
<dbReference type="Pfam" id="PF05593">
    <property type="entry name" value="RHS_repeat"/>
    <property type="match status" value="2"/>
</dbReference>
<feature type="compositionally biased region" description="Low complexity" evidence="2">
    <location>
        <begin position="801"/>
        <end position="814"/>
    </location>
</feature>
<dbReference type="InterPro" id="IPR006530">
    <property type="entry name" value="YD"/>
</dbReference>
<feature type="region of interest" description="Disordered" evidence="2">
    <location>
        <begin position="792"/>
        <end position="814"/>
    </location>
</feature>
<dbReference type="EMBL" id="JBIAZM010000007">
    <property type="protein sequence ID" value="MFF5201802.1"/>
    <property type="molecule type" value="Genomic_DNA"/>
</dbReference>
<name>A0ABW6VY32_9ACTN</name>
<sequence>MLLVAALTATTLFVPPARAAAPETFAAPKAAKVKAVPVRSAPAGKAPATAAVPEASAQPAPRWPSAGTAEVDLPAAPAQGRMASPARAGTLPVRVNRPEATARGASSVPSRVRVSVLDQRAAEQARIRGVLIRVARADGATGRGTVELGVDYRAFATAYGADWASRLRLVSLPACALGSPERPECAGTVLPTRNDLAARTATAAVPVEPRLTEKGGLDLAAQGSLFALTAGPSGAAGDYGATSLSPSATWSAGSSSGDFTWSYPMRNPPGLNGPTPEMKLSYSAQSVDGRHAASNNQPSWVGEGFEFVPGDFIERRYRSCGQDMDGDSNNNATKTGDLCWETNNATLSLGGSGGELIYNATDGYWHPRRDDGTRAERIVGGTSYGNGDNDGEYWKVTTTNGTQYWFGRHKLAGWTSDKAVTNSTWTVPVFGNDPNEPCRGSSFAASDCMQAWRWNLDYVVDPHGNSMSLWYAKESNGYARNNSADDVASYTRGGYLTRIEYGTDNRTEVGGVRTDSLYRGVAAPMRVEFTTADRCLNDCSQHDAAHWPDTPWDQECTGDSCLIGAPTFWSKKRLSAVTTQVRDGSAYRNVERWTLTHTFPDPGDGTRAGLFLKKISHQGLVGTTTSIPDIEFTETQLSNRVDTIDHSAAMNWMRLAAIRSESGGTVNVTYSDPDCVIGSRMPSAAHNNTLRCYPVRWTPEGYPNPVTDWFHKYVVTTIYEIDHTGGVPPNGSPRTAYKYSYLGDPAWHYADDDGLIGKKDKTWSVWRGYEKVGVTVGDPGEQTYVETKYFRGMHGDKQPSGTRNVPVTGTGVPTVNDEDAYAGMEREKTTHNGPGGPVISREVSEPWQSAATASRTINGDLVEARFVDVSGKHNRVTLDAGRGERVTSQYTTFDGDGLPTRVDDRGDTAKTGDEQCVKTEYANNTTNWLIGQPHTRSTYAVSCADATNPTTLTADKVISVDRISYDGNAHGVAPTRGEVSRNEEMSAWTAGVPSFVTVSRAAFDAYGRVTETWDAMDFRSTTTYTPASGGPLTKTVVTNPLSHTTTSEQEPGWGLATRITDANGKVTQLAYDGLGRLTGVWKPGRDKATQSANTSYEYLIRADAPSVITTRALNPAGNQVTAYELYDGLLRKRQTQAASPSGGRLLTDTFYDTAGREATSYSAYHASGTPGTTLVTATEKAFVPSQMRTEYDGAGRPTASIFQPYGVERYRTRTYYAGDRVDVTPPSGGTVTSKVGDALGRTVELRQFHGATPTGSYESTWYRYDAKGQLDRVTDPAGNHWTFGYDARGRQVSRNDPDKGSTTMTYDNADRVTSSTDARSKKLVHVYDPLGRKRATYENQVGGPQRAAWVYDTLAKGQLSQSTRMVGSAPYQVKITGYTDAYQPTGTQVIIPSSETGLDGTYNFAYTYNVDGSVASSAYPQTGDLPIETVFNHYDPVNGLPKQMTTLYGAQPQSSYVADTDYNALGKVDQYEMYTGLYSETGSRFFRSFSYELETGRLTGSRTDRDSVAPHTITDVRYSYDEVGNIKKMSDLAAVGGADNQCFSHDFRGQLTEAWTPSNGDCDAAPTVATLGGPAKYWLKWDIDPAGRRMTEIDRAAPSGERTTSYTYGYPAGGSSLPHALNGTSTTVNGVVTETAAYTYDEAGNTLTRPTPTAGTQTLTWDPEGMLATSTDSTGTTSYVYDADGNRLIRKDPTGKTLYLAGQELRYRNSDQSKTCTRYYTFAGQAVASRTTAGLVWLASDHQGTAQVSVRESDQQVTVRRQTPYGTPRGGQPAWPNSKGFVGGTVDNTGLVHLGAREYDPVIGRFVSIDPVFNEDAPEQMNGYAYSGNSPITHSDPSGREPGGSWMYVGSDRWTSTKGGYRYHFRADYYLFCRYGGSQCLGGVGGTAYWIPMQYAGLPGVWLVARVVVHVWRVALNFSGPVAGPASSPKPRVQIPTTPACPTVPVPAKPEGELDGPTCKFRDFKCLFSGGEGAKKWWRGNRDWVTGTVGTLGVGICIVATAGVCAVAGAVGLGVALGGRMLDVQSSKSGWTQDNVERMFTGMAIDYASSKIPGVRLFKTTRSGATVHAPRSARNPTQDYSLTWRQQFKPGGTWDGGAMLAGGGRTAGQLGWWGVSAPGGIAPWQQDIPFTDPLKW</sequence>
<dbReference type="Gene3D" id="2.180.10.10">
    <property type="entry name" value="RHS repeat-associated core"/>
    <property type="match status" value="2"/>
</dbReference>
<feature type="region of interest" description="Disordered" evidence="2">
    <location>
        <begin position="47"/>
        <end position="66"/>
    </location>
</feature>
<dbReference type="NCBIfam" id="TIGR01643">
    <property type="entry name" value="YD_repeat_2x"/>
    <property type="match status" value="3"/>
</dbReference>
<comment type="caution">
    <text evidence="5">The sequence shown here is derived from an EMBL/GenBank/DDBJ whole genome shotgun (WGS) entry which is preliminary data.</text>
</comment>
<keyword evidence="1" id="KW-0677">Repeat</keyword>
<accession>A0ABW6VY32</accession>